<dbReference type="RefSeq" id="WP_203303859.1">
    <property type="nucleotide sequence ID" value="NZ_JAAEBW010000017.1"/>
</dbReference>
<reference evidence="2 3" key="1">
    <citation type="submission" date="2020-01" db="EMBL/GenBank/DDBJ databases">
        <title>Comparative genomics of meat spoilage bacteria.</title>
        <authorList>
            <person name="Hilgarth M."/>
            <person name="Vogel R.F."/>
        </authorList>
    </citation>
    <scope>NUCLEOTIDE SEQUENCE [LARGE SCALE GENOMIC DNA]</scope>
    <source>
        <strain evidence="2 3">TMW2.2077</strain>
    </source>
</reference>
<keyword evidence="1" id="KW-1133">Transmembrane helix</keyword>
<evidence type="ECO:0000256" key="1">
    <source>
        <dbReference type="SAM" id="Phobius"/>
    </source>
</evidence>
<keyword evidence="1" id="KW-0472">Membrane</keyword>
<comment type="caution">
    <text evidence="2">The sequence shown here is derived from an EMBL/GenBank/DDBJ whole genome shotgun (WGS) entry which is preliminary data.</text>
</comment>
<sequence>MKGMIAFATQKPSWLVNEGYWRLLLIVQGLISVPLMVLGVVTYAVGLFNYDLVSANVFWAATALTVGAVVGYFAVRALAWLIVWVAAGFSESKF</sequence>
<keyword evidence="1" id="KW-0812">Transmembrane</keyword>
<organism evidence="2 3">
    <name type="scientific">Pseudomonas weihenstephanensis</name>
    <dbReference type="NCBI Taxonomy" id="1608994"/>
    <lineage>
        <taxon>Bacteria</taxon>
        <taxon>Pseudomonadati</taxon>
        <taxon>Pseudomonadota</taxon>
        <taxon>Gammaproteobacteria</taxon>
        <taxon>Pseudomonadales</taxon>
        <taxon>Pseudomonadaceae</taxon>
        <taxon>Pseudomonas</taxon>
    </lineage>
</organism>
<feature type="transmembrane region" description="Helical" evidence="1">
    <location>
        <begin position="57"/>
        <end position="87"/>
    </location>
</feature>
<dbReference type="Proteomes" id="UP000809529">
    <property type="component" value="Unassembled WGS sequence"/>
</dbReference>
<evidence type="ECO:0000313" key="3">
    <source>
        <dbReference type="Proteomes" id="UP000809529"/>
    </source>
</evidence>
<keyword evidence="3" id="KW-1185">Reference proteome</keyword>
<accession>A0ABS1ZMK1</accession>
<protein>
    <submittedName>
        <fullName evidence="2">Uncharacterized protein</fullName>
    </submittedName>
</protein>
<evidence type="ECO:0000313" key="2">
    <source>
        <dbReference type="EMBL" id="MBM1197712.1"/>
    </source>
</evidence>
<proteinExistence type="predicted"/>
<gene>
    <name evidence="2" type="ORF">GYN02_21350</name>
</gene>
<name>A0ABS1ZMK1_9PSED</name>
<feature type="transmembrane region" description="Helical" evidence="1">
    <location>
        <begin position="20"/>
        <end position="45"/>
    </location>
</feature>
<dbReference type="EMBL" id="JAAEBW010000017">
    <property type="protein sequence ID" value="MBM1197712.1"/>
    <property type="molecule type" value="Genomic_DNA"/>
</dbReference>